<gene>
    <name evidence="2" type="ORF">HanXRQr2_Chr06g0255121</name>
</gene>
<reference evidence="2" key="1">
    <citation type="journal article" date="2017" name="Nature">
        <title>The sunflower genome provides insights into oil metabolism, flowering and Asterid evolution.</title>
        <authorList>
            <person name="Badouin H."/>
            <person name="Gouzy J."/>
            <person name="Grassa C.J."/>
            <person name="Murat F."/>
            <person name="Staton S.E."/>
            <person name="Cottret L."/>
            <person name="Lelandais-Briere C."/>
            <person name="Owens G.L."/>
            <person name="Carrere S."/>
            <person name="Mayjonade B."/>
            <person name="Legrand L."/>
            <person name="Gill N."/>
            <person name="Kane N.C."/>
            <person name="Bowers J.E."/>
            <person name="Hubner S."/>
            <person name="Bellec A."/>
            <person name="Berard A."/>
            <person name="Berges H."/>
            <person name="Blanchet N."/>
            <person name="Boniface M.C."/>
            <person name="Brunel D."/>
            <person name="Catrice O."/>
            <person name="Chaidir N."/>
            <person name="Claudel C."/>
            <person name="Donnadieu C."/>
            <person name="Faraut T."/>
            <person name="Fievet G."/>
            <person name="Helmstetter N."/>
            <person name="King M."/>
            <person name="Knapp S.J."/>
            <person name="Lai Z."/>
            <person name="Le Paslier M.C."/>
            <person name="Lippi Y."/>
            <person name="Lorenzon L."/>
            <person name="Mandel J.R."/>
            <person name="Marage G."/>
            <person name="Marchand G."/>
            <person name="Marquand E."/>
            <person name="Bret-Mestries E."/>
            <person name="Morien E."/>
            <person name="Nambeesan S."/>
            <person name="Nguyen T."/>
            <person name="Pegot-Espagnet P."/>
            <person name="Pouilly N."/>
            <person name="Raftis F."/>
            <person name="Sallet E."/>
            <person name="Schiex T."/>
            <person name="Thomas J."/>
            <person name="Vandecasteele C."/>
            <person name="Vares D."/>
            <person name="Vear F."/>
            <person name="Vautrin S."/>
            <person name="Crespi M."/>
            <person name="Mangin B."/>
            <person name="Burke J.M."/>
            <person name="Salse J."/>
            <person name="Munos S."/>
            <person name="Vincourt P."/>
            <person name="Rieseberg L.H."/>
            <person name="Langlade N.B."/>
        </authorList>
    </citation>
    <scope>NUCLEOTIDE SEQUENCE</scope>
    <source>
        <tissue evidence="2">Leaves</tissue>
    </source>
</reference>
<accession>A0A9K3IS64</accession>
<reference evidence="2" key="2">
    <citation type="submission" date="2020-06" db="EMBL/GenBank/DDBJ databases">
        <title>Helianthus annuus Genome sequencing and assembly Release 2.</title>
        <authorList>
            <person name="Gouzy J."/>
            <person name="Langlade N."/>
            <person name="Munos S."/>
        </authorList>
    </citation>
    <scope>NUCLEOTIDE SEQUENCE</scope>
    <source>
        <tissue evidence="2">Leaves</tissue>
    </source>
</reference>
<comment type="caution">
    <text evidence="2">The sequence shown here is derived from an EMBL/GenBank/DDBJ whole genome shotgun (WGS) entry which is preliminary data.</text>
</comment>
<proteinExistence type="predicted"/>
<feature type="region of interest" description="Disordered" evidence="1">
    <location>
        <begin position="33"/>
        <end position="62"/>
    </location>
</feature>
<evidence type="ECO:0000256" key="1">
    <source>
        <dbReference type="SAM" id="MobiDB-lite"/>
    </source>
</evidence>
<sequence>MSKKKKGVVFDPSACEDVRARFKHQTLVQDYIELQQDRRQRPAQDAEDETELDGGGDEPHTL</sequence>
<dbReference type="AlphaFoldDB" id="A0A9K3IS64"/>
<dbReference type="EMBL" id="MNCJ02000321">
    <property type="protein sequence ID" value="KAF5802050.1"/>
    <property type="molecule type" value="Genomic_DNA"/>
</dbReference>
<dbReference type="Proteomes" id="UP000215914">
    <property type="component" value="Unassembled WGS sequence"/>
</dbReference>
<evidence type="ECO:0000313" key="3">
    <source>
        <dbReference type="Proteomes" id="UP000215914"/>
    </source>
</evidence>
<dbReference type="Gramene" id="mRNA:HanXRQr2_Chr06g0255121">
    <property type="protein sequence ID" value="mRNA:HanXRQr2_Chr06g0255121"/>
    <property type="gene ID" value="HanXRQr2_Chr06g0255121"/>
</dbReference>
<keyword evidence="3" id="KW-1185">Reference proteome</keyword>
<name>A0A9K3IS64_HELAN</name>
<protein>
    <submittedName>
        <fullName evidence="2">Uncharacterized protein</fullName>
    </submittedName>
</protein>
<feature type="compositionally biased region" description="Acidic residues" evidence="1">
    <location>
        <begin position="45"/>
        <end position="56"/>
    </location>
</feature>
<organism evidence="2 3">
    <name type="scientific">Helianthus annuus</name>
    <name type="common">Common sunflower</name>
    <dbReference type="NCBI Taxonomy" id="4232"/>
    <lineage>
        <taxon>Eukaryota</taxon>
        <taxon>Viridiplantae</taxon>
        <taxon>Streptophyta</taxon>
        <taxon>Embryophyta</taxon>
        <taxon>Tracheophyta</taxon>
        <taxon>Spermatophyta</taxon>
        <taxon>Magnoliopsida</taxon>
        <taxon>eudicotyledons</taxon>
        <taxon>Gunneridae</taxon>
        <taxon>Pentapetalae</taxon>
        <taxon>asterids</taxon>
        <taxon>campanulids</taxon>
        <taxon>Asterales</taxon>
        <taxon>Asteraceae</taxon>
        <taxon>Asteroideae</taxon>
        <taxon>Heliantheae alliance</taxon>
        <taxon>Heliantheae</taxon>
        <taxon>Helianthus</taxon>
    </lineage>
</organism>
<evidence type="ECO:0000313" key="2">
    <source>
        <dbReference type="EMBL" id="KAF5802050.1"/>
    </source>
</evidence>
<feature type="compositionally biased region" description="Basic and acidic residues" evidence="1">
    <location>
        <begin position="35"/>
        <end position="44"/>
    </location>
</feature>